<organism evidence="3 5">
    <name type="scientific">Didymodactylos carnosus</name>
    <dbReference type="NCBI Taxonomy" id="1234261"/>
    <lineage>
        <taxon>Eukaryota</taxon>
        <taxon>Metazoa</taxon>
        <taxon>Spiralia</taxon>
        <taxon>Gnathifera</taxon>
        <taxon>Rotifera</taxon>
        <taxon>Eurotatoria</taxon>
        <taxon>Bdelloidea</taxon>
        <taxon>Philodinida</taxon>
        <taxon>Philodinidae</taxon>
        <taxon>Didymodactylos</taxon>
    </lineage>
</organism>
<accession>A0A813R6M8</accession>
<dbReference type="Proteomes" id="UP000681722">
    <property type="component" value="Unassembled WGS sequence"/>
</dbReference>
<sequence length="937" mass="109486">MDKLYSRYKHLETIIDIKNFRVSITHKGEPLYSKGYTFKIYDPEKQLVKPLYLAANNKNAMIQWENALRLSSSIVNDILTGNTLSELIETDDNNRDVILDKDYPTTDSFRQRSYRPQHRQILRSMDDNAVDNYQSAFQRPFQHQNRPKSARTYRTTYNSSDKNSFGYHSHVEDDSLFPSSINSYDSLRRAQSTELFSDRNTDRIISRSKMNTTTNDIDNVLIDDNISGDDEQQLLRLRRYNDSNSYNRQSLSKRQNRKTTESNYQGGGDDMNLFNNERLVDAFGRNNSHHRRFKLRTPTIKNKNNNHITVDEANIDNYGFGFRPDNDNKSKIIEDDEKSKTSDFAVVDRLVLGPAASVLDTKQHKSHLIDNNTFDRTNTRSRQSSTRSILRGRSKSIGDFPRQTNFNDIPYGFNESGYVRTQTESELLAWQNRMLQREQHGPFRPPLPNGYQVTNPRVNLSSSYSSSRYNDRLMPSSRPVSATSSLSVESQKVDYDHHDTLSRSARTIKRHIELLYHLQSFYERTIEQLYNGSGRNSFVNKSSHSVYFTHCRKISDQIERLKPNWEKKINDLQRLLKEIPILNNTDEWLTIKSENDIDHVLNDDNICIQLEDELTSLLQHQSLLNEFCSLLQWNCQIYSINEQNRVEILLPILRDQSVSADGYVAHVSQQLTGLVTSLRSLEKYILAYVNTIPQFNNDERYQQHHLSSHPYTETYLDTLPTRNSVNMTSKDDYRLKFNHQQQQRTINMQISDDVRQQPYLSNHGNNSNSPLYISNGNNYNDYQNRRRRSPSPKIRSTSAPRYDEDLHTKNRELGILKSSQQQRYNANQDFDADIFKPDKVDIPERLIDFGNEERLTATERLARLKKKDEVRKMLSKQSVQEMSDNEFNDTRGTSSSFLRRRHEKEVKNREKALDLQSAIAFEAKQKSRQVADEDMDN</sequence>
<dbReference type="EMBL" id="CAJOBC010000263">
    <property type="protein sequence ID" value="CAF3562429.1"/>
    <property type="molecule type" value="Genomic_DNA"/>
</dbReference>
<feature type="compositionally biased region" description="Polar residues" evidence="1">
    <location>
        <begin position="758"/>
        <end position="774"/>
    </location>
</feature>
<feature type="compositionally biased region" description="Polar residues" evidence="1">
    <location>
        <begin position="242"/>
        <end position="253"/>
    </location>
</feature>
<evidence type="ECO:0000313" key="4">
    <source>
        <dbReference type="EMBL" id="CAF3562429.1"/>
    </source>
</evidence>
<dbReference type="Proteomes" id="UP000663829">
    <property type="component" value="Unassembled WGS sequence"/>
</dbReference>
<dbReference type="SUPFAM" id="SSF50729">
    <property type="entry name" value="PH domain-like"/>
    <property type="match status" value="1"/>
</dbReference>
<feature type="domain" description="PH" evidence="2">
    <location>
        <begin position="1"/>
        <end position="73"/>
    </location>
</feature>
<evidence type="ECO:0000313" key="5">
    <source>
        <dbReference type="Proteomes" id="UP000663829"/>
    </source>
</evidence>
<feature type="region of interest" description="Disordered" evidence="1">
    <location>
        <begin position="462"/>
        <end position="488"/>
    </location>
</feature>
<dbReference type="PROSITE" id="PS50003">
    <property type="entry name" value="PH_DOMAIN"/>
    <property type="match status" value="1"/>
</dbReference>
<dbReference type="OrthoDB" id="43122at2759"/>
<name>A0A813R6M8_9BILA</name>
<dbReference type="EMBL" id="CAJNOQ010000263">
    <property type="protein sequence ID" value="CAF0779431.1"/>
    <property type="molecule type" value="Genomic_DNA"/>
</dbReference>
<evidence type="ECO:0000313" key="3">
    <source>
        <dbReference type="EMBL" id="CAF0779431.1"/>
    </source>
</evidence>
<comment type="caution">
    <text evidence="3">The sequence shown here is derived from an EMBL/GenBank/DDBJ whole genome shotgun (WGS) entry which is preliminary data.</text>
</comment>
<feature type="region of interest" description="Disordered" evidence="1">
    <location>
        <begin position="374"/>
        <end position="401"/>
    </location>
</feature>
<evidence type="ECO:0000256" key="1">
    <source>
        <dbReference type="SAM" id="MobiDB-lite"/>
    </source>
</evidence>
<reference evidence="3" key="1">
    <citation type="submission" date="2021-02" db="EMBL/GenBank/DDBJ databases">
        <authorList>
            <person name="Nowell W R."/>
        </authorList>
    </citation>
    <scope>NUCLEOTIDE SEQUENCE</scope>
</reference>
<keyword evidence="5" id="KW-1185">Reference proteome</keyword>
<dbReference type="AlphaFoldDB" id="A0A813R6M8"/>
<feature type="region of interest" description="Disordered" evidence="1">
    <location>
        <begin position="757"/>
        <end position="808"/>
    </location>
</feature>
<feature type="compositionally biased region" description="Polar residues" evidence="1">
    <location>
        <begin position="478"/>
        <end position="488"/>
    </location>
</feature>
<dbReference type="InterPro" id="IPR001849">
    <property type="entry name" value="PH_domain"/>
</dbReference>
<protein>
    <recommendedName>
        <fullName evidence="2">PH domain-containing protein</fullName>
    </recommendedName>
</protein>
<feature type="region of interest" description="Disordered" evidence="1">
    <location>
        <begin position="875"/>
        <end position="909"/>
    </location>
</feature>
<feature type="region of interest" description="Disordered" evidence="1">
    <location>
        <begin position="242"/>
        <end position="270"/>
    </location>
</feature>
<gene>
    <name evidence="3" type="ORF">GPM918_LOCUS2378</name>
    <name evidence="4" type="ORF">SRO942_LOCUS2378</name>
</gene>
<proteinExistence type="predicted"/>
<evidence type="ECO:0000259" key="2">
    <source>
        <dbReference type="PROSITE" id="PS50003"/>
    </source>
</evidence>